<name>A0AAV2CRN0_9ROSI</name>
<organism evidence="2 3">
    <name type="scientific">Linum trigynum</name>
    <dbReference type="NCBI Taxonomy" id="586398"/>
    <lineage>
        <taxon>Eukaryota</taxon>
        <taxon>Viridiplantae</taxon>
        <taxon>Streptophyta</taxon>
        <taxon>Embryophyta</taxon>
        <taxon>Tracheophyta</taxon>
        <taxon>Spermatophyta</taxon>
        <taxon>Magnoliopsida</taxon>
        <taxon>eudicotyledons</taxon>
        <taxon>Gunneridae</taxon>
        <taxon>Pentapetalae</taxon>
        <taxon>rosids</taxon>
        <taxon>fabids</taxon>
        <taxon>Malpighiales</taxon>
        <taxon>Linaceae</taxon>
        <taxon>Linum</taxon>
    </lineage>
</organism>
<gene>
    <name evidence="2" type="ORF">LTRI10_LOCUS6028</name>
</gene>
<dbReference type="AlphaFoldDB" id="A0AAV2CRN0"/>
<feature type="region of interest" description="Disordered" evidence="1">
    <location>
        <begin position="1"/>
        <end position="27"/>
    </location>
</feature>
<dbReference type="Proteomes" id="UP001497516">
    <property type="component" value="Chromosome 10"/>
</dbReference>
<evidence type="ECO:0000313" key="2">
    <source>
        <dbReference type="EMBL" id="CAL1358475.1"/>
    </source>
</evidence>
<reference evidence="2 3" key="1">
    <citation type="submission" date="2024-04" db="EMBL/GenBank/DDBJ databases">
        <authorList>
            <person name="Fracassetti M."/>
        </authorList>
    </citation>
    <scope>NUCLEOTIDE SEQUENCE [LARGE SCALE GENOMIC DNA]</scope>
</reference>
<feature type="region of interest" description="Disordered" evidence="1">
    <location>
        <begin position="56"/>
        <end position="76"/>
    </location>
</feature>
<keyword evidence="3" id="KW-1185">Reference proteome</keyword>
<accession>A0AAV2CRN0</accession>
<protein>
    <submittedName>
        <fullName evidence="2">Uncharacterized protein</fullName>
    </submittedName>
</protein>
<dbReference type="EMBL" id="OZ034814">
    <property type="protein sequence ID" value="CAL1358475.1"/>
    <property type="molecule type" value="Genomic_DNA"/>
</dbReference>
<feature type="compositionally biased region" description="Gly residues" evidence="1">
    <location>
        <begin position="1"/>
        <end position="11"/>
    </location>
</feature>
<evidence type="ECO:0000256" key="1">
    <source>
        <dbReference type="SAM" id="MobiDB-lite"/>
    </source>
</evidence>
<proteinExistence type="predicted"/>
<evidence type="ECO:0000313" key="3">
    <source>
        <dbReference type="Proteomes" id="UP001497516"/>
    </source>
</evidence>
<sequence length="139" mass="15669">MNKSAGGGGPPGNLAPAGEEDKAGQGEPEKAEEWICRHLIWICRRCSLSLLSASSRPTERGGVVGEGRIGRQSKVNRRQSPSIAACSLAGILHHRLWRQFSGLRRRRRWRRRRGIRRRRRGRGICLALVFSTRPRARLI</sequence>